<dbReference type="Proteomes" id="UP001597511">
    <property type="component" value="Unassembled WGS sequence"/>
</dbReference>
<keyword evidence="1" id="KW-0812">Transmembrane</keyword>
<feature type="transmembrane region" description="Helical" evidence="1">
    <location>
        <begin position="38"/>
        <end position="58"/>
    </location>
</feature>
<organism evidence="2 3">
    <name type="scientific">Terrimonas rubra</name>
    <dbReference type="NCBI Taxonomy" id="1035890"/>
    <lineage>
        <taxon>Bacteria</taxon>
        <taxon>Pseudomonadati</taxon>
        <taxon>Bacteroidota</taxon>
        <taxon>Chitinophagia</taxon>
        <taxon>Chitinophagales</taxon>
        <taxon>Chitinophagaceae</taxon>
        <taxon>Terrimonas</taxon>
    </lineage>
</organism>
<proteinExistence type="predicted"/>
<feature type="transmembrane region" description="Helical" evidence="1">
    <location>
        <begin position="189"/>
        <end position="212"/>
    </location>
</feature>
<reference evidence="3" key="1">
    <citation type="journal article" date="2019" name="Int. J. Syst. Evol. Microbiol.">
        <title>The Global Catalogue of Microorganisms (GCM) 10K type strain sequencing project: providing services to taxonomists for standard genome sequencing and annotation.</title>
        <authorList>
            <consortium name="The Broad Institute Genomics Platform"/>
            <consortium name="The Broad Institute Genome Sequencing Center for Infectious Disease"/>
            <person name="Wu L."/>
            <person name="Ma J."/>
        </authorList>
    </citation>
    <scope>NUCLEOTIDE SEQUENCE [LARGE SCALE GENOMIC DNA]</scope>
    <source>
        <strain evidence="3">KCTC 23299</strain>
    </source>
</reference>
<evidence type="ECO:0000256" key="1">
    <source>
        <dbReference type="SAM" id="Phobius"/>
    </source>
</evidence>
<protein>
    <submittedName>
        <fullName evidence="2">DUF389 domain-containing protein</fullName>
    </submittedName>
</protein>
<keyword evidence="1" id="KW-0472">Membrane</keyword>
<keyword evidence="1" id="KW-1133">Transmembrane helix</keyword>
<sequence length="449" mass="50439">MTIRVLRVLTYLRKKLRLPNDPDSIRLSTERIRDSAEIAGVNLWVLVIAIFIACLGLNTDSVTVVIGAMLISPLMGPISALGLGLGINDWELIKRALRNLIVAALLSLITSTLFFIISPMKDAGQMLLSQTSPSLYDVLIAFFGGLASIMASSSKLRASNVIPGVAIATTLMMPLCTAGYGISIGEWRYIAGAIYMFFINSVFIGTATFLMVNLFGYPKVSIHDRKKRKRTRTVIATLLVITFIPSVYLTYHIVTRYFFEKNANAFIKNEVQDKDHFVITKRLLYNRNKPVIELSMLGQNIDSIQYTELVKKMPGYFLGHVGLVLFQGQDSKVAAKSYFDQVSSGLEMNNAAIQNLYRRVDSLQKITNQQLYVDSLEYKIARLVHTIDTSIQTVRVSNIIAYNMTKARKDTSWTAQLQFNRIPVPADRNKMTELVKEKLGLQNLQLRFD</sequence>
<evidence type="ECO:0000313" key="3">
    <source>
        <dbReference type="Proteomes" id="UP001597511"/>
    </source>
</evidence>
<dbReference type="RefSeq" id="WP_386096873.1">
    <property type="nucleotide sequence ID" value="NZ_JBHUOZ010000001.1"/>
</dbReference>
<feature type="transmembrane region" description="Helical" evidence="1">
    <location>
        <begin position="99"/>
        <end position="118"/>
    </location>
</feature>
<feature type="transmembrane region" description="Helical" evidence="1">
    <location>
        <begin position="161"/>
        <end position="183"/>
    </location>
</feature>
<evidence type="ECO:0000313" key="2">
    <source>
        <dbReference type="EMBL" id="MFD2919563.1"/>
    </source>
</evidence>
<dbReference type="PANTHER" id="PTHR20992:SF9">
    <property type="entry name" value="AT15442P-RELATED"/>
    <property type="match status" value="1"/>
</dbReference>
<dbReference type="InterPro" id="IPR005240">
    <property type="entry name" value="DUF389"/>
</dbReference>
<feature type="transmembrane region" description="Helical" evidence="1">
    <location>
        <begin position="233"/>
        <end position="254"/>
    </location>
</feature>
<keyword evidence="3" id="KW-1185">Reference proteome</keyword>
<comment type="caution">
    <text evidence="2">The sequence shown here is derived from an EMBL/GenBank/DDBJ whole genome shotgun (WGS) entry which is preliminary data.</text>
</comment>
<feature type="transmembrane region" description="Helical" evidence="1">
    <location>
        <begin position="64"/>
        <end position="87"/>
    </location>
</feature>
<gene>
    <name evidence="2" type="ORF">ACFS6H_07595</name>
</gene>
<dbReference type="EMBL" id="JBHUOZ010000001">
    <property type="protein sequence ID" value="MFD2919563.1"/>
    <property type="molecule type" value="Genomic_DNA"/>
</dbReference>
<dbReference type="Pfam" id="PF04087">
    <property type="entry name" value="DUF389"/>
    <property type="match status" value="1"/>
</dbReference>
<feature type="transmembrane region" description="Helical" evidence="1">
    <location>
        <begin position="138"/>
        <end position="154"/>
    </location>
</feature>
<name>A0ABW6A5N6_9BACT</name>
<dbReference type="PANTHER" id="PTHR20992">
    <property type="entry name" value="AT15442P-RELATED"/>
    <property type="match status" value="1"/>
</dbReference>
<accession>A0ABW6A5N6</accession>